<dbReference type="STRING" id="297318.BK138_01365"/>
<reference evidence="3 4" key="1">
    <citation type="submission" date="2016-11" db="EMBL/GenBank/DDBJ databases">
        <title>Paenibacillus species isolates.</title>
        <authorList>
            <person name="Beno S.M."/>
        </authorList>
    </citation>
    <scope>NUCLEOTIDE SEQUENCE [LARGE SCALE GENOMIC DNA]</scope>
    <source>
        <strain evidence="3 4">FSL R5-0378</strain>
    </source>
</reference>
<gene>
    <name evidence="3" type="ORF">BK138_01365</name>
</gene>
<dbReference type="Pfam" id="PF03648">
    <property type="entry name" value="Glyco_hydro_67N"/>
    <property type="match status" value="1"/>
</dbReference>
<dbReference type="Proteomes" id="UP000187172">
    <property type="component" value="Unassembled WGS sequence"/>
</dbReference>
<evidence type="ECO:0000313" key="4">
    <source>
        <dbReference type="Proteomes" id="UP000187172"/>
    </source>
</evidence>
<protein>
    <recommendedName>
        <fullName evidence="2">Alpha glucuronidase N-terminal domain-containing protein</fullName>
    </recommendedName>
</protein>
<proteinExistence type="predicted"/>
<dbReference type="GO" id="GO:0045493">
    <property type="term" value="P:xylan catabolic process"/>
    <property type="evidence" value="ECO:0007669"/>
    <property type="project" value="InterPro"/>
</dbReference>
<evidence type="ECO:0000313" key="3">
    <source>
        <dbReference type="EMBL" id="OMF57297.1"/>
    </source>
</evidence>
<dbReference type="EMBL" id="MRTP01000001">
    <property type="protein sequence ID" value="OMF57297.1"/>
    <property type="molecule type" value="Genomic_DNA"/>
</dbReference>
<dbReference type="RefSeq" id="WP_076164905.1">
    <property type="nucleotide sequence ID" value="NZ_MRTP01000001.1"/>
</dbReference>
<name>A0A1R1EZR3_9BACL</name>
<dbReference type="InterPro" id="IPR029018">
    <property type="entry name" value="Hex-like_dom2"/>
</dbReference>
<dbReference type="InterPro" id="IPR032287">
    <property type="entry name" value="DUF4838"/>
</dbReference>
<dbReference type="GO" id="GO:0046559">
    <property type="term" value="F:alpha-glucuronidase activity"/>
    <property type="evidence" value="ECO:0007669"/>
    <property type="project" value="InterPro"/>
</dbReference>
<organism evidence="3 4">
    <name type="scientific">Paenibacillus rhizosphaerae</name>
    <dbReference type="NCBI Taxonomy" id="297318"/>
    <lineage>
        <taxon>Bacteria</taxon>
        <taxon>Bacillati</taxon>
        <taxon>Bacillota</taxon>
        <taxon>Bacilli</taxon>
        <taxon>Bacillales</taxon>
        <taxon>Paenibacillaceae</taxon>
        <taxon>Paenibacillus</taxon>
    </lineage>
</organism>
<dbReference type="Pfam" id="PF16126">
    <property type="entry name" value="DUF4838"/>
    <property type="match status" value="1"/>
</dbReference>
<feature type="domain" description="Alpha glucuronidase N-terminal" evidence="2">
    <location>
        <begin position="17"/>
        <end position="110"/>
    </location>
</feature>
<dbReference type="PANTHER" id="PTHR47406">
    <property type="entry name" value="COAGULATION FACTOR 5/8 TYPE, C-TERMINAL"/>
    <property type="match status" value="1"/>
</dbReference>
<dbReference type="SUPFAM" id="SSF55545">
    <property type="entry name" value="beta-N-acetylhexosaminidase-like domain"/>
    <property type="match status" value="1"/>
</dbReference>
<sequence length="580" mass="66247">MKNEWVIIENGSTDWTIVIGEQASPSEVYAGAELQAYLREITGVTVPIKNDDGPLTPHEIVVGFNLHMADLASSIDFERLGNDGFVIRTAGSRLVIAGGALRGTLYGVYTFLEDRLGCRWFSSKVSRIPKRSRVSLGHIDIEQVPVLEYREPFFFCAFDGDWAARNKSNGNFPELETRHGGKTEYTSLFVHTFDHFIPVKEHFDAHPEYFSEVGGERISEKTQLCLTNPEVQELMINRVKEYLGQHPETRILSVSQNDWYNPCQCADCRAVDEYEDSYSGSLIRFVNRVAEAIEHEYPEVAIDTLAYQYTRKPPKYVRPRHNVIVRLCSIECCFSHPLESCQELASFKSRAESGVSFAQDLIEWGKVCGRVYIWDYVTNFSNYVMPFPNIRVLQPNIQFFIRNQVKGIFEQGSYEKGGGGEFAELRAYVLSKLLWNPDSDVDTAINEFMTGYYGMAATPLRQYIDMLHDKVEREHIHTGIYDPPTSEYLSKDLIEQAVALFDRAEMLADDEEILHRVHVARLPIRYVQLSAMPQDVPNRQELIDQFFADVQAEGITALWEGRSLEKSKQMMEEGSVFVHA</sequence>
<dbReference type="PANTHER" id="PTHR47406:SF2">
    <property type="entry name" value="ALPHA GLUCURONIDASE N-TERMINAL DOMAIN-CONTAINING PROTEIN"/>
    <property type="match status" value="1"/>
</dbReference>
<keyword evidence="4" id="KW-1185">Reference proteome</keyword>
<evidence type="ECO:0000256" key="1">
    <source>
        <dbReference type="ARBA" id="ARBA00022801"/>
    </source>
</evidence>
<evidence type="ECO:0000259" key="2">
    <source>
        <dbReference type="Pfam" id="PF03648"/>
    </source>
</evidence>
<comment type="caution">
    <text evidence="3">The sequence shown here is derived from an EMBL/GenBank/DDBJ whole genome shotgun (WGS) entry which is preliminary data.</text>
</comment>
<dbReference type="AlphaFoldDB" id="A0A1R1EZR3"/>
<accession>A0A1R1EZR3</accession>
<keyword evidence="1" id="KW-0378">Hydrolase</keyword>
<dbReference type="Gene3D" id="3.30.379.10">
    <property type="entry name" value="Chitobiase/beta-hexosaminidase domain 2-like"/>
    <property type="match status" value="1"/>
</dbReference>
<dbReference type="InterPro" id="IPR005154">
    <property type="entry name" value="Glyco_hydro_67_aGlcAse_N"/>
</dbReference>